<accession>S7Q968</accession>
<feature type="transmembrane region" description="Helical" evidence="1">
    <location>
        <begin position="94"/>
        <end position="115"/>
    </location>
</feature>
<feature type="transmembrane region" description="Helical" evidence="1">
    <location>
        <begin position="54"/>
        <end position="82"/>
    </location>
</feature>
<evidence type="ECO:0000313" key="3">
    <source>
        <dbReference type="Proteomes" id="UP000030669"/>
    </source>
</evidence>
<reference evidence="2 3" key="1">
    <citation type="journal article" date="2012" name="Science">
        <title>The Paleozoic origin of enzymatic lignin decomposition reconstructed from 31 fungal genomes.</title>
        <authorList>
            <person name="Floudas D."/>
            <person name="Binder M."/>
            <person name="Riley R."/>
            <person name="Barry K."/>
            <person name="Blanchette R.A."/>
            <person name="Henrissat B."/>
            <person name="Martinez A.T."/>
            <person name="Otillar R."/>
            <person name="Spatafora J.W."/>
            <person name="Yadav J.S."/>
            <person name="Aerts A."/>
            <person name="Benoit I."/>
            <person name="Boyd A."/>
            <person name="Carlson A."/>
            <person name="Copeland A."/>
            <person name="Coutinho P.M."/>
            <person name="de Vries R.P."/>
            <person name="Ferreira P."/>
            <person name="Findley K."/>
            <person name="Foster B."/>
            <person name="Gaskell J."/>
            <person name="Glotzer D."/>
            <person name="Gorecki P."/>
            <person name="Heitman J."/>
            <person name="Hesse C."/>
            <person name="Hori C."/>
            <person name="Igarashi K."/>
            <person name="Jurgens J.A."/>
            <person name="Kallen N."/>
            <person name="Kersten P."/>
            <person name="Kohler A."/>
            <person name="Kuees U."/>
            <person name="Kumar T.K.A."/>
            <person name="Kuo A."/>
            <person name="LaButti K."/>
            <person name="Larrondo L.F."/>
            <person name="Lindquist E."/>
            <person name="Ling A."/>
            <person name="Lombard V."/>
            <person name="Lucas S."/>
            <person name="Lundell T."/>
            <person name="Martin R."/>
            <person name="McLaughlin D.J."/>
            <person name="Morgenstern I."/>
            <person name="Morin E."/>
            <person name="Murat C."/>
            <person name="Nagy L.G."/>
            <person name="Nolan M."/>
            <person name="Ohm R.A."/>
            <person name="Patyshakuliyeva A."/>
            <person name="Rokas A."/>
            <person name="Ruiz-Duenas F.J."/>
            <person name="Sabat G."/>
            <person name="Salamov A."/>
            <person name="Samejima M."/>
            <person name="Schmutz J."/>
            <person name="Slot J.C."/>
            <person name="St John F."/>
            <person name="Stenlid J."/>
            <person name="Sun H."/>
            <person name="Sun S."/>
            <person name="Syed K."/>
            <person name="Tsang A."/>
            <person name="Wiebenga A."/>
            <person name="Young D."/>
            <person name="Pisabarro A."/>
            <person name="Eastwood D.C."/>
            <person name="Martin F."/>
            <person name="Cullen D."/>
            <person name="Grigoriev I.V."/>
            <person name="Hibbett D.S."/>
        </authorList>
    </citation>
    <scope>NUCLEOTIDE SEQUENCE [LARGE SCALE GENOMIC DNA]</scope>
    <source>
        <strain evidence="2 3">ATCC 11539</strain>
    </source>
</reference>
<dbReference type="Proteomes" id="UP000030669">
    <property type="component" value="Unassembled WGS sequence"/>
</dbReference>
<sequence length="323" mass="34979">MARLTTHQDEMLWLWVLGGNILTGALGSYVAVFAISLYILLARLGAKDSINGRLLVITISLFLSSTAAIILNLLVIFLIVDVPTNGTDAEMLKALHLANILLAIETPFILLNSLIGDALLGFYSLLSEASDVAVSWIGLSFFGTSLVTVLSTTILITVRILRTNGEVQDLNIKGSRHRRYRRIAMLFIESGLAYALCVLLTFVLTFVREGVNIGIVPCLAAALFPTALIALVAMGKAVHPTTVYVRDLDTQQGISLPVLQFVTPMPEGDIESSMLDDAPYRLCIPKETAECRSKSTGIIMVDIGLVPAARDRDTLAHGQTKLI</sequence>
<proteinExistence type="predicted"/>
<dbReference type="RefSeq" id="XP_007866044.1">
    <property type="nucleotide sequence ID" value="XM_007867853.1"/>
</dbReference>
<dbReference type="AlphaFoldDB" id="S7Q968"/>
<keyword evidence="1" id="KW-0812">Transmembrane</keyword>
<organism evidence="2 3">
    <name type="scientific">Gloeophyllum trabeum (strain ATCC 11539 / FP-39264 / Madison 617)</name>
    <name type="common">Brown rot fungus</name>
    <dbReference type="NCBI Taxonomy" id="670483"/>
    <lineage>
        <taxon>Eukaryota</taxon>
        <taxon>Fungi</taxon>
        <taxon>Dikarya</taxon>
        <taxon>Basidiomycota</taxon>
        <taxon>Agaricomycotina</taxon>
        <taxon>Agaricomycetes</taxon>
        <taxon>Gloeophyllales</taxon>
        <taxon>Gloeophyllaceae</taxon>
        <taxon>Gloeophyllum</taxon>
    </lineage>
</organism>
<gene>
    <name evidence="2" type="ORF">GLOTRDRAFT_93540</name>
</gene>
<keyword evidence="1" id="KW-0472">Membrane</keyword>
<dbReference type="EMBL" id="KB469301">
    <property type="protein sequence ID" value="EPQ56047.1"/>
    <property type="molecule type" value="Genomic_DNA"/>
</dbReference>
<feature type="transmembrane region" description="Helical" evidence="1">
    <location>
        <begin position="12"/>
        <end position="42"/>
    </location>
</feature>
<evidence type="ECO:0000313" key="2">
    <source>
        <dbReference type="EMBL" id="EPQ56047.1"/>
    </source>
</evidence>
<feature type="transmembrane region" description="Helical" evidence="1">
    <location>
        <begin position="213"/>
        <end position="234"/>
    </location>
</feature>
<dbReference type="OrthoDB" id="2744793at2759"/>
<keyword evidence="1" id="KW-1133">Transmembrane helix</keyword>
<feature type="transmembrane region" description="Helical" evidence="1">
    <location>
        <begin position="135"/>
        <end position="162"/>
    </location>
</feature>
<feature type="transmembrane region" description="Helical" evidence="1">
    <location>
        <begin position="183"/>
        <end position="207"/>
    </location>
</feature>
<protein>
    <submittedName>
        <fullName evidence="2">Uncharacterized protein</fullName>
    </submittedName>
</protein>
<dbReference type="KEGG" id="gtr:GLOTRDRAFT_93540"/>
<keyword evidence="3" id="KW-1185">Reference proteome</keyword>
<dbReference type="GeneID" id="19309513"/>
<dbReference type="HOGENOM" id="CLU_044614_2_1_1"/>
<evidence type="ECO:0000256" key="1">
    <source>
        <dbReference type="SAM" id="Phobius"/>
    </source>
</evidence>
<name>S7Q968_GLOTA</name>